<name>A0A1E1WHT4_PECGO</name>
<evidence type="ECO:0000256" key="1">
    <source>
        <dbReference type="SAM" id="Phobius"/>
    </source>
</evidence>
<dbReference type="AlphaFoldDB" id="A0A1E1WHT4"/>
<accession>A0A1E1WHT4</accession>
<keyword evidence="1" id="KW-0472">Membrane</keyword>
<evidence type="ECO:0000313" key="2">
    <source>
        <dbReference type="EMBL" id="JAT86554.1"/>
    </source>
</evidence>
<organism evidence="2">
    <name type="scientific">Pectinophora gossypiella</name>
    <name type="common">Cotton pink bollworm</name>
    <name type="synonym">Depressaria gossypiella</name>
    <dbReference type="NCBI Taxonomy" id="13191"/>
    <lineage>
        <taxon>Eukaryota</taxon>
        <taxon>Metazoa</taxon>
        <taxon>Ecdysozoa</taxon>
        <taxon>Arthropoda</taxon>
        <taxon>Hexapoda</taxon>
        <taxon>Insecta</taxon>
        <taxon>Pterygota</taxon>
        <taxon>Neoptera</taxon>
        <taxon>Endopterygota</taxon>
        <taxon>Lepidoptera</taxon>
        <taxon>Glossata</taxon>
        <taxon>Ditrysia</taxon>
        <taxon>Gelechioidea</taxon>
        <taxon>Gelechiidae</taxon>
        <taxon>Apatetrinae</taxon>
        <taxon>Pectinophora</taxon>
    </lineage>
</organism>
<protein>
    <submittedName>
        <fullName evidence="2">Uncharacterized protein</fullName>
    </submittedName>
</protein>
<feature type="transmembrane region" description="Helical" evidence="1">
    <location>
        <begin position="71"/>
        <end position="89"/>
    </location>
</feature>
<feature type="non-terminal residue" evidence="2">
    <location>
        <position position="1"/>
    </location>
</feature>
<feature type="transmembrane region" description="Helical" evidence="1">
    <location>
        <begin position="46"/>
        <end position="65"/>
    </location>
</feature>
<feature type="transmembrane region" description="Helical" evidence="1">
    <location>
        <begin position="16"/>
        <end position="34"/>
    </location>
</feature>
<sequence>LLSTLVNGSPGSFDGFYLYLGYMLLYLICVQMLCRAAIFLVPMERTAAVLSGFCILLSTLVNGSPGSFDGFYLYLGYMLLYLICVQMLCRAAIFLVPMERTAAVLSGFCILLSTLVNG</sequence>
<feature type="non-terminal residue" evidence="2">
    <location>
        <position position="118"/>
    </location>
</feature>
<keyword evidence="1" id="KW-0812">Transmembrane</keyword>
<dbReference type="OrthoDB" id="66620at2759"/>
<reference evidence="2" key="1">
    <citation type="submission" date="2015-09" db="EMBL/GenBank/DDBJ databases">
        <title>De novo assembly of Pectinophora gossypiella (Pink Bollworm) gut transcriptome.</title>
        <authorList>
            <person name="Tassone E.E."/>
        </authorList>
    </citation>
    <scope>NUCLEOTIDE SEQUENCE</scope>
</reference>
<proteinExistence type="predicted"/>
<gene>
    <name evidence="2" type="ORF">g.8412</name>
</gene>
<keyword evidence="1" id="KW-1133">Transmembrane helix</keyword>
<dbReference type="EMBL" id="GDQN01004500">
    <property type="protein sequence ID" value="JAT86554.1"/>
    <property type="molecule type" value="Transcribed_RNA"/>
</dbReference>